<comment type="caution">
    <text evidence="1">The sequence shown here is derived from an EMBL/GenBank/DDBJ whole genome shotgun (WGS) entry which is preliminary data.</text>
</comment>
<dbReference type="Proteomes" id="UP001208041">
    <property type="component" value="Unassembled WGS sequence"/>
</dbReference>
<proteinExistence type="predicted"/>
<accession>A0AAE3IXJ4</accession>
<keyword evidence="2" id="KW-1185">Reference proteome</keyword>
<protein>
    <recommendedName>
        <fullName evidence="3">DUF2946 domain-containing protein</fullName>
    </recommendedName>
</protein>
<evidence type="ECO:0008006" key="3">
    <source>
        <dbReference type="Google" id="ProtNLM"/>
    </source>
</evidence>
<dbReference type="RefSeq" id="WP_263952404.1">
    <property type="nucleotide sequence ID" value="NZ_JAOYFC010000001.1"/>
</dbReference>
<evidence type="ECO:0000313" key="1">
    <source>
        <dbReference type="EMBL" id="MCV6823564.1"/>
    </source>
</evidence>
<evidence type="ECO:0000313" key="2">
    <source>
        <dbReference type="Proteomes" id="UP001208041"/>
    </source>
</evidence>
<organism evidence="1 2">
    <name type="scientific">Halocynthiibacter halioticoli</name>
    <dbReference type="NCBI Taxonomy" id="2986804"/>
    <lineage>
        <taxon>Bacteria</taxon>
        <taxon>Pseudomonadati</taxon>
        <taxon>Pseudomonadota</taxon>
        <taxon>Alphaproteobacteria</taxon>
        <taxon>Rhodobacterales</taxon>
        <taxon>Paracoccaceae</taxon>
        <taxon>Halocynthiibacter</taxon>
    </lineage>
</organism>
<sequence>MRTLRHTFGQMTSLVAAVLFLWLGAMHGAAKLEFATSPEALGYAAFEICGDGDETGATQHCPQCVVVQFAGFEPEITAPVPVQSVVLASFSEPDSNSHSKRLWLRAPVRGPPVLT</sequence>
<reference evidence="1" key="1">
    <citation type="submission" date="2022-10" db="EMBL/GenBank/DDBJ databases">
        <authorList>
            <person name="Yue Y."/>
        </authorList>
    </citation>
    <scope>NUCLEOTIDE SEQUENCE</scope>
    <source>
        <strain evidence="1">Z654</strain>
    </source>
</reference>
<name>A0AAE3IXJ4_9RHOB</name>
<dbReference type="EMBL" id="JAOYFC010000001">
    <property type="protein sequence ID" value="MCV6823564.1"/>
    <property type="molecule type" value="Genomic_DNA"/>
</dbReference>
<dbReference type="AlphaFoldDB" id="A0AAE3IXJ4"/>
<gene>
    <name evidence="1" type="ORF">OH136_03260</name>
</gene>